<feature type="transmembrane region" description="Helical" evidence="1">
    <location>
        <begin position="22"/>
        <end position="43"/>
    </location>
</feature>
<keyword evidence="1" id="KW-0472">Membrane</keyword>
<keyword evidence="1" id="KW-0812">Transmembrane</keyword>
<evidence type="ECO:0000313" key="3">
    <source>
        <dbReference type="Proteomes" id="UP000572863"/>
    </source>
</evidence>
<sequence length="246" mass="27794">MSEVNGILVSSWSWLERITDSFWTGLTWPHAVLIIFIIAVACYRREFKALIERISEIGPVGFTLQPPIIETVQSGNIETPGPQKQPSSARLNTTPAAKIEGNPIPLPPIVFPEQMRIAKELIGSEIAGMSDDEAKEYLIPMLAISRSLWVFENCYACIFGGQIRLLQMLNQQPGRSMSILGVNSYWLHHQAQVKPILDLWTSEQYLQYLTNNGLIARSIDSIQLTVKGAEFLLWLVNYSRPVDRPW</sequence>
<protein>
    <submittedName>
        <fullName evidence="2">Uncharacterized protein</fullName>
    </submittedName>
</protein>
<evidence type="ECO:0000313" key="2">
    <source>
        <dbReference type="EMBL" id="NWD96486.1"/>
    </source>
</evidence>
<proteinExistence type="predicted"/>
<evidence type="ECO:0000256" key="1">
    <source>
        <dbReference type="SAM" id="Phobius"/>
    </source>
</evidence>
<dbReference type="RefSeq" id="WP_177052107.1">
    <property type="nucleotide sequence ID" value="NZ_JACAQM010000007.1"/>
</dbReference>
<dbReference type="EMBL" id="JACARY010000040">
    <property type="protein sequence ID" value="NWD96486.1"/>
    <property type="molecule type" value="Genomic_DNA"/>
</dbReference>
<keyword evidence="1" id="KW-1133">Transmembrane helix</keyword>
<dbReference type="Proteomes" id="UP000572863">
    <property type="component" value="Unassembled WGS sequence"/>
</dbReference>
<accession>A0ABX2R089</accession>
<organism evidence="2 3">
    <name type="scientific">Pseudomonas reactans</name>
    <dbReference type="NCBI Taxonomy" id="117680"/>
    <lineage>
        <taxon>Bacteria</taxon>
        <taxon>Pseudomonadati</taxon>
        <taxon>Pseudomonadota</taxon>
        <taxon>Gammaproteobacteria</taxon>
        <taxon>Pseudomonadales</taxon>
        <taxon>Pseudomonadaceae</taxon>
        <taxon>Pseudomonas</taxon>
    </lineage>
</organism>
<gene>
    <name evidence="2" type="ORF">HX871_18855</name>
</gene>
<comment type="caution">
    <text evidence="2">The sequence shown here is derived from an EMBL/GenBank/DDBJ whole genome shotgun (WGS) entry which is preliminary data.</text>
</comment>
<keyword evidence="3" id="KW-1185">Reference proteome</keyword>
<name>A0ABX2R089_9PSED</name>
<reference evidence="2 3" key="1">
    <citation type="submission" date="2020-04" db="EMBL/GenBank/DDBJ databases">
        <title>Molecular characterization of pseudomonads from Agaricus bisporus reveal novel blotch 2 pathogens in Western Europe.</title>
        <authorList>
            <person name="Taparia T."/>
            <person name="Krijger M."/>
            <person name="Haynes E."/>
            <person name="Elpinstone J.G."/>
            <person name="Noble R."/>
            <person name="Van Der Wolf J."/>
        </authorList>
    </citation>
    <scope>NUCLEOTIDE SEQUENCE [LARGE SCALE GENOMIC DNA]</scope>
    <source>
        <strain evidence="2 3">P7774</strain>
    </source>
</reference>